<keyword evidence="2" id="KW-0326">Glycosidase</keyword>
<keyword evidence="1" id="KW-0378">Hydrolase</keyword>
<dbReference type="GO" id="GO:0005975">
    <property type="term" value="P:carbohydrate metabolic process"/>
    <property type="evidence" value="ECO:0007669"/>
    <property type="project" value="InterPro"/>
</dbReference>
<dbReference type="Proteomes" id="UP000236173">
    <property type="component" value="Unassembled WGS sequence"/>
</dbReference>
<accession>A0A2H5XEV8</accession>
<dbReference type="Gene3D" id="3.20.20.80">
    <property type="entry name" value="Glycosidases"/>
    <property type="match status" value="1"/>
</dbReference>
<comment type="caution">
    <text evidence="4">The sequence shown here is derived from an EMBL/GenBank/DDBJ whole genome shotgun (WGS) entry which is preliminary data.</text>
</comment>
<evidence type="ECO:0000256" key="2">
    <source>
        <dbReference type="ARBA" id="ARBA00023295"/>
    </source>
</evidence>
<dbReference type="AlphaFoldDB" id="A0A2H5XEV8"/>
<evidence type="ECO:0000313" key="5">
    <source>
        <dbReference type="Proteomes" id="UP000236173"/>
    </source>
</evidence>
<organism evidence="4 5">
    <name type="scientific">Candidatus Fervidibacter japonicus</name>
    <dbReference type="NCBI Taxonomy" id="2035412"/>
    <lineage>
        <taxon>Bacteria</taxon>
        <taxon>Candidatus Fervidibacterota</taxon>
        <taxon>Candidatus Fervidibacter</taxon>
    </lineage>
</organism>
<sequence>MVEAPGGRTRYAELVAMNSGIWQAQSELRLKVINEFNPQFSWQWQTPYRLRINLSPSQIVGEVLNTQGQVLWRRGYALDNVPIVRSGWLALNVQGMRVTFSDAKQTTHESEAVAVRDLGQAVVVQDKSMGNMKLATLLATELKGLGIKTETARLDNLADPEWWQKAEAGIVVLPNGKRLPAVAKEPLTEFLRQGGKLIVFGAPLFDEPMVRTGRGTGGVGREWVSMQEMEAVRKQTKPQRFLFERLDENELRRWQHHASHPDVADRISLEPAHELRFVTHSLRMDFSLKGWAIFTREFDKSPFPQGHSLTCFWAKGAPQTKSLLVEWREADGTRWFAHVPLTTEWRLIVLSPRDFVFRQDSPTRGKRGFAGDRFNPQNAKALVLGMEAPMPTGNHTIWVAGIGTAPDPFGETSVDFVPPTVEALAPAYKLYPLPIAAGTKQSSSLQIAGVGKVVLPSDSVAPVPRWRGFGFTNGERVVRWQPILTVADDKGVERGALVWLVRCASLPYLHASWLVFGSADETFWLKNRQVVQTALKRTLNEWRNGVWLLEAGTDRFTAYINEQVKIGAVVVNDTETSREVSVRFAVIQNGQVVHERTEAVKLNGRSSATVSYDLPSLTAGKFLVRVGLLSASQVVDELQHELVVTERPKVTDADKITVKDGHFIVRVPRPSSPAPEERCWFAFGINYWPRYVAGKEQSDYWRHWLDPTNYDPELVEQDLLILREMGMNCVSIQYTNLRQAMPLRDFLRRCHEHGIKVNLFIAGAHPLHFQPELARQLIEAADLANQPAMFAYDLAWEPRWGNYGERRRHDSEWRIWLAEQYGSVENAERDWGFKLPRDEKGNPTVPRDEHLLNDGEWRVMAAAYRRFLDDFISRKYRQVCRFIRKLDPNHLLGARTGYGGGPFGAESAFPFDHTAGAKHLDFVSPEGWNLGWLGQANEEQFARAAFITAYARWAGKGKPVFWAEFGLTLRHGAFSLDWYRDTERLQSQAQLYEAMYRLMKVSDADGAMGWWFPGGYRADERSDFGIVNPDGTLRPAAEVAKRWSEILTNLPLEPVSHPSPPVPIRIDRDENARGPMALWLKHGDEVAKLVREGKQVMLVTDGTGKTSDDCPEVAVGNTPWSSGKPPKFLNGEINALWVSVDGQNWQEIVPEVLSDNLPVVRLPTVDRIFLRIELGNTGEVAWLPPNECSKRMRGVVVRINVNGGTTVEVSIPRRVEPFADVLLDNIAVPLFKTANALTVTVRLYWCDTSFGERGQFSLQR</sequence>
<reference evidence="5" key="1">
    <citation type="submission" date="2017-09" db="EMBL/GenBank/DDBJ databases">
        <title>Metaegenomics of thermophilic ammonia-oxidizing enrichment culture.</title>
        <authorList>
            <person name="Kato S."/>
            <person name="Suzuki K."/>
        </authorList>
    </citation>
    <scope>NUCLEOTIDE SEQUENCE [LARGE SCALE GENOMIC DNA]</scope>
</reference>
<dbReference type="SUPFAM" id="SSF51445">
    <property type="entry name" value="(Trans)glycosidases"/>
    <property type="match status" value="1"/>
</dbReference>
<dbReference type="GO" id="GO:0004565">
    <property type="term" value="F:beta-galactosidase activity"/>
    <property type="evidence" value="ECO:0007669"/>
    <property type="project" value="InterPro"/>
</dbReference>
<dbReference type="InterPro" id="IPR017853">
    <property type="entry name" value="GH"/>
</dbReference>
<proteinExistence type="predicted"/>
<dbReference type="Pfam" id="PF02449">
    <property type="entry name" value="Glyco_hydro_42"/>
    <property type="match status" value="1"/>
</dbReference>
<protein>
    <recommendedName>
        <fullName evidence="3">Glycoside hydrolase family 42 N-terminal domain-containing protein</fullName>
    </recommendedName>
</protein>
<dbReference type="EMBL" id="BEHT01000035">
    <property type="protein sequence ID" value="GBC99719.1"/>
    <property type="molecule type" value="Genomic_DNA"/>
</dbReference>
<name>A0A2H5XEV8_9BACT</name>
<feature type="domain" description="Glycoside hydrolase family 42 N-terminal" evidence="3">
    <location>
        <begin position="780"/>
        <end position="963"/>
    </location>
</feature>
<dbReference type="GO" id="GO:0009341">
    <property type="term" value="C:beta-galactosidase complex"/>
    <property type="evidence" value="ECO:0007669"/>
    <property type="project" value="InterPro"/>
</dbReference>
<evidence type="ECO:0000313" key="4">
    <source>
        <dbReference type="EMBL" id="GBC99719.1"/>
    </source>
</evidence>
<evidence type="ECO:0000256" key="1">
    <source>
        <dbReference type="ARBA" id="ARBA00022801"/>
    </source>
</evidence>
<dbReference type="InterPro" id="IPR013529">
    <property type="entry name" value="Glyco_hydro_42_N"/>
</dbReference>
<evidence type="ECO:0000259" key="3">
    <source>
        <dbReference type="Pfam" id="PF02449"/>
    </source>
</evidence>
<gene>
    <name evidence="4" type="ORF">HRbin17_02250</name>
</gene>